<protein>
    <submittedName>
        <fullName evidence="2">TIGR03545 family protein</fullName>
    </submittedName>
</protein>
<accession>A0ABT3A7P3</accession>
<comment type="caution">
    <text evidence="2">The sequence shown here is derived from an EMBL/GenBank/DDBJ whole genome shotgun (WGS) entry which is preliminary data.</text>
</comment>
<evidence type="ECO:0000313" key="3">
    <source>
        <dbReference type="Proteomes" id="UP001652504"/>
    </source>
</evidence>
<proteinExistence type="predicted"/>
<dbReference type="InterPro" id="IPR019934">
    <property type="entry name" value="CHP03545"/>
</dbReference>
<keyword evidence="3" id="KW-1185">Reference proteome</keyword>
<evidence type="ECO:0000313" key="2">
    <source>
        <dbReference type="EMBL" id="MCV2884623.1"/>
    </source>
</evidence>
<gene>
    <name evidence="2" type="ORF">OE749_07940</name>
</gene>
<dbReference type="RefSeq" id="WP_263711901.1">
    <property type="nucleotide sequence ID" value="NZ_JAOWKX010000003.1"/>
</dbReference>
<dbReference type="EMBL" id="JAOWKX010000003">
    <property type="protein sequence ID" value="MCV2884623.1"/>
    <property type="molecule type" value="Genomic_DNA"/>
</dbReference>
<reference evidence="2 3" key="1">
    <citation type="submission" date="2022-10" db="EMBL/GenBank/DDBJ databases">
        <title>Aestuariibacter sp. AA17 isolated from Montipora capitata coral fragment.</title>
        <authorList>
            <person name="Emsley S.A."/>
            <person name="Pfannmuller K.M."/>
            <person name="Loughran R.M."/>
            <person name="Shlafstein M."/>
            <person name="Papke E."/>
            <person name="Saw J.H."/>
            <person name="Ushijima B."/>
            <person name="Videau P."/>
        </authorList>
    </citation>
    <scope>NUCLEOTIDE SEQUENCE [LARGE SCALE GENOMIC DNA]</scope>
    <source>
        <strain evidence="2 3">AA17</strain>
    </source>
</reference>
<keyword evidence="1" id="KW-0812">Transmembrane</keyword>
<dbReference type="Proteomes" id="UP001652504">
    <property type="component" value="Unassembled WGS sequence"/>
</dbReference>
<keyword evidence="1" id="KW-0472">Membrane</keyword>
<evidence type="ECO:0000256" key="1">
    <source>
        <dbReference type="SAM" id="Phobius"/>
    </source>
</evidence>
<organism evidence="2 3">
    <name type="scientific">Fluctibacter corallii</name>
    <dbReference type="NCBI Taxonomy" id="2984329"/>
    <lineage>
        <taxon>Bacteria</taxon>
        <taxon>Pseudomonadati</taxon>
        <taxon>Pseudomonadota</taxon>
        <taxon>Gammaproteobacteria</taxon>
        <taxon>Alteromonadales</taxon>
        <taxon>Alteromonadaceae</taxon>
        <taxon>Fluctibacter</taxon>
    </lineage>
</organism>
<feature type="transmembrane region" description="Helical" evidence="1">
    <location>
        <begin position="7"/>
        <end position="28"/>
    </location>
</feature>
<name>A0ABT3A7P3_9ALTE</name>
<keyword evidence="1" id="KW-1133">Transmembrane helix</keyword>
<dbReference type="NCBIfam" id="TIGR03545">
    <property type="entry name" value="TIGR03545 family protein"/>
    <property type="match status" value="1"/>
</dbReference>
<sequence length="586" mass="65112">MKNVIRWWGLTAFFGFVGLIALIVWAFLDTWIRLAAESGLESAVGAEVNIERAAHQFSPFKIALFDIQITDAARPNRNKVQIEQLDAEVQLSPLLMKKVIIESLNVNRLRFGTERSSAGEVFRSPGSSPFSTEALFGDLPEAPSVDDVLARSPLETTRVAESLESAFQDHKTQVKQGYAALPKKDTLEEYKAQLKALTEKEYKTPADILSAKEEFERIKSALQEDKARISAFKNAVSNAKQDIAPKLSQLKQAPENDFNRLKSAFAGDHAAISEVTEMVFGPKAKQWTEYVLLATDTLAPAMNNQHEDAQQQQRETGRWIIFEDDGSMPDFWIKHANITVQYQGQNIASEWFDITQQHDIIGKPTRYTADAGRSPLFNAVSLKGEFALGDAGFNGQQQWQVDELALPQGTLINSAKLVSSLLEGKLTTSGSVRLKDNQLSGNGKANLSQLAIQAKGENKLTNVIASTLSGLNSLQIDSKISGNIHSPSFQFSSNLDKQLASALVTNLSPEQTQKIEELKRRLNQKANSLLGTKDDEYLQWLQWEELATGDLTSIENMLKTKLDDAIQKEKNKLKDKLLDKLFGDNE</sequence>